<dbReference type="AlphaFoldDB" id="A0A1E5FZN7"/>
<evidence type="ECO:0000313" key="2">
    <source>
        <dbReference type="EMBL" id="OEF96055.1"/>
    </source>
</evidence>
<keyword evidence="1" id="KW-1133">Transmembrane helix</keyword>
<feature type="transmembrane region" description="Helical" evidence="1">
    <location>
        <begin position="29"/>
        <end position="49"/>
    </location>
</feature>
<accession>A0A1E5FZN7</accession>
<keyword evidence="1" id="KW-0812">Transmembrane</keyword>
<dbReference type="Proteomes" id="UP000094296">
    <property type="component" value="Unassembled WGS sequence"/>
</dbReference>
<comment type="caution">
    <text evidence="2">The sequence shown here is derived from an EMBL/GenBank/DDBJ whole genome shotgun (WGS) entry which is preliminary data.</text>
</comment>
<evidence type="ECO:0000313" key="3">
    <source>
        <dbReference type="Proteomes" id="UP000094296"/>
    </source>
</evidence>
<evidence type="ECO:0008006" key="4">
    <source>
        <dbReference type="Google" id="ProtNLM"/>
    </source>
</evidence>
<keyword evidence="3" id="KW-1185">Reference proteome</keyword>
<dbReference type="RefSeq" id="WP_069643975.1">
    <property type="nucleotide sequence ID" value="NZ_MIJE01000033.1"/>
</dbReference>
<gene>
    <name evidence="2" type="ORF">BHF68_09960</name>
</gene>
<evidence type="ECO:0000256" key="1">
    <source>
        <dbReference type="SAM" id="Phobius"/>
    </source>
</evidence>
<name>A0A1E5FZN7_9FIRM</name>
<sequence>MTKDLFLRFEHGVIGLLSFLSFAFHFDYWLWFVFWFIFPFAVGFGVFLIEKEKPHPPWKYLVQKLMFTYITPIFIFIIVHMISGTTWSLLAGWVTAIAVYRLINVHYMNDYE</sequence>
<feature type="transmembrane region" description="Helical" evidence="1">
    <location>
        <begin position="5"/>
        <end position="23"/>
    </location>
</feature>
<feature type="transmembrane region" description="Helical" evidence="1">
    <location>
        <begin position="61"/>
        <end position="79"/>
    </location>
</feature>
<dbReference type="EMBL" id="MIJE01000033">
    <property type="protein sequence ID" value="OEF96055.1"/>
    <property type="molecule type" value="Genomic_DNA"/>
</dbReference>
<feature type="transmembrane region" description="Helical" evidence="1">
    <location>
        <begin position="85"/>
        <end position="103"/>
    </location>
</feature>
<reference evidence="2 3" key="1">
    <citation type="submission" date="2016-09" db="EMBL/GenBank/DDBJ databases">
        <title>Draft genome sequence for the type strain of Desulfuribacillus alkaliarsenatis AHT28, an obligately anaerobic, sulfidogenic bacterium isolated from Russian soda lake sediments.</title>
        <authorList>
            <person name="Abin C.A."/>
            <person name="Hollibaugh J.T."/>
        </authorList>
    </citation>
    <scope>NUCLEOTIDE SEQUENCE [LARGE SCALE GENOMIC DNA]</scope>
    <source>
        <strain evidence="2 3">AHT28</strain>
    </source>
</reference>
<protein>
    <recommendedName>
        <fullName evidence="4">DUF2568 domain-containing protein</fullName>
    </recommendedName>
</protein>
<proteinExistence type="predicted"/>
<organism evidence="2 3">
    <name type="scientific">Desulfuribacillus alkaliarsenatis</name>
    <dbReference type="NCBI Taxonomy" id="766136"/>
    <lineage>
        <taxon>Bacteria</taxon>
        <taxon>Bacillati</taxon>
        <taxon>Bacillota</taxon>
        <taxon>Desulfuribacillia</taxon>
        <taxon>Desulfuribacillales</taxon>
        <taxon>Desulfuribacillaceae</taxon>
        <taxon>Desulfuribacillus</taxon>
    </lineage>
</organism>
<keyword evidence="1" id="KW-0472">Membrane</keyword>
<dbReference type="STRING" id="766136.BHF68_09960"/>